<evidence type="ECO:0000313" key="2">
    <source>
        <dbReference type="Proteomes" id="UP001158045"/>
    </source>
</evidence>
<evidence type="ECO:0000313" key="1">
    <source>
        <dbReference type="EMBL" id="MDH8676888.1"/>
    </source>
</evidence>
<proteinExistence type="predicted"/>
<protein>
    <recommendedName>
        <fullName evidence="3">HD domain-containing protein</fullName>
    </recommendedName>
</protein>
<organism evidence="1 2">
    <name type="scientific">Fusibacter bizertensis</name>
    <dbReference type="NCBI Taxonomy" id="1488331"/>
    <lineage>
        <taxon>Bacteria</taxon>
        <taxon>Bacillati</taxon>
        <taxon>Bacillota</taxon>
        <taxon>Clostridia</taxon>
        <taxon>Eubacteriales</taxon>
        <taxon>Eubacteriales Family XII. Incertae Sedis</taxon>
        <taxon>Fusibacter</taxon>
    </lineage>
</organism>
<dbReference type="RefSeq" id="WP_281092689.1">
    <property type="nucleotide sequence ID" value="NZ_JARYZI010000001.1"/>
</dbReference>
<name>A0ABT6N905_9FIRM</name>
<comment type="caution">
    <text evidence="1">The sequence shown here is derived from an EMBL/GenBank/DDBJ whole genome shotgun (WGS) entry which is preliminary data.</text>
</comment>
<dbReference type="Gene3D" id="1.10.3210.10">
    <property type="entry name" value="Hypothetical protein af1432"/>
    <property type="match status" value="1"/>
</dbReference>
<accession>A0ABT6N905</accession>
<evidence type="ECO:0008006" key="3">
    <source>
        <dbReference type="Google" id="ProtNLM"/>
    </source>
</evidence>
<dbReference type="EMBL" id="JARYZI010000001">
    <property type="protein sequence ID" value="MDH8676888.1"/>
    <property type="molecule type" value="Genomic_DNA"/>
</dbReference>
<gene>
    <name evidence="1" type="ORF">QE109_01950</name>
</gene>
<sequence length="48" mass="5616">MTSNINLSKFHKIQDFVEHKFKCSAHDLNHVQRVQTICKEIAKGYDVN</sequence>
<reference evidence="1 2" key="1">
    <citation type="submission" date="2023-04" db="EMBL/GenBank/DDBJ databases">
        <title>Fusibacter bizertensis strain WBS, isolated from littoral bottom sediments of the Arctic seas - biochemical and genomic analysis.</title>
        <authorList>
            <person name="Brioukhanov A.L."/>
        </authorList>
    </citation>
    <scope>NUCLEOTIDE SEQUENCE [LARGE SCALE GENOMIC DNA]</scope>
    <source>
        <strain evidence="1 2">WBS</strain>
    </source>
</reference>
<dbReference type="Proteomes" id="UP001158045">
    <property type="component" value="Unassembled WGS sequence"/>
</dbReference>
<keyword evidence="2" id="KW-1185">Reference proteome</keyword>